<sequence>MPDVYGTILEAIHPHLGTRAEAVLEEGLKRLGKRPSELTPAEGAHLLKGLVYRELQARMRPEEARRLVEGVLAKIEGQGARLAKLEQGLKRFGLYVDWPEVARLRALVNRLRQFPDPGLLAEGEELLEALDEKMEEALLRQAKDLAHLEEALERVRHLGGPKVRRLESLVETIRQAQKEGILAQAEVERARSLALELRKFLESSAVKTPTLPEIVFETQEAAPEAPPQAETPSSHPTDVFLTVEEASDLEGELVVDLEALSQEASRRILALEVEEEKRRLEELLRRFAPLVERATVSPLLAEVQALLDAGTPVGEKLQALEEAFQEAERNLRAEKRARLIQLQEALRLLSLPEEAKLPLQRALQLAEETLEEGGYPDLLPLEEELRRLEEEARRKAEEEKRLLQEKEALVEELKEKGEAFRPLLEELKALPLEALPQRLPEVRARYAELLKAQGEEAALRAKLAEAAKALEALKPEALALGLKEKVAEAEALLAQGSLPDLGSLHKSLEDAKAQARQEALLELSRLQALAERFRGFGGEGVLRAIAEEKGKPLPDPTPIARALEALKRRMEVKREELTTRLTAFFQAYARLEGFQSETGRRLKALLPVLRSAQEKLSRLGPQGLLQVERTLSQAEALLRELEREQEAAKAVLQEIRGEELEALLGVFDQGRTPAQARAPEAPTGAPSPKVLEADLAPLRLPGVEVLGYLGEALPLPKEPLEALVQALDQLDKSLGQTRGPAAILLGEKALVLAPRKGRTLVALLGKTSLSAFLLELTS</sequence>
<proteinExistence type="predicted"/>
<name>A0ABS6ZZY9_9DEIN</name>
<keyword evidence="1" id="KW-0175">Coiled coil</keyword>
<evidence type="ECO:0000313" key="3">
    <source>
        <dbReference type="Proteomes" id="UP000724268"/>
    </source>
</evidence>
<comment type="caution">
    <text evidence="2">The sequence shown here is derived from an EMBL/GenBank/DDBJ whole genome shotgun (WGS) entry which is preliminary data.</text>
</comment>
<feature type="coiled-coil region" evidence="1">
    <location>
        <begin position="254"/>
        <end position="286"/>
    </location>
</feature>
<feature type="coiled-coil region" evidence="1">
    <location>
        <begin position="378"/>
        <end position="419"/>
    </location>
</feature>
<dbReference type="RefSeq" id="WP_219759210.1">
    <property type="nucleotide sequence ID" value="NZ_JAHXRS010000007.1"/>
</dbReference>
<dbReference type="EMBL" id="JAHXRS010000007">
    <property type="protein sequence ID" value="MBW6394519.1"/>
    <property type="molecule type" value="Genomic_DNA"/>
</dbReference>
<evidence type="ECO:0000256" key="1">
    <source>
        <dbReference type="SAM" id="Coils"/>
    </source>
</evidence>
<reference evidence="2 3" key="1">
    <citation type="submission" date="2021-07" db="EMBL/GenBank/DDBJ databases">
        <title>Thermus aquaticus gen. n. and sp. n., a nonsporulating extreme thermophile.</title>
        <authorList>
            <person name="Hu C.-J."/>
            <person name="Li W.-J."/>
            <person name="Xian W.-D."/>
        </authorList>
    </citation>
    <scope>NUCLEOTIDE SEQUENCE [LARGE SCALE GENOMIC DNA]</scope>
    <source>
        <strain evidence="2 3">SYSU G05001</strain>
    </source>
</reference>
<accession>A0ABS6ZZY9</accession>
<evidence type="ECO:0008006" key="4">
    <source>
        <dbReference type="Google" id="ProtNLM"/>
    </source>
</evidence>
<evidence type="ECO:0000313" key="2">
    <source>
        <dbReference type="EMBL" id="MBW6394519.1"/>
    </source>
</evidence>
<gene>
    <name evidence="2" type="ORF">KZX47_05030</name>
</gene>
<keyword evidence="3" id="KW-1185">Reference proteome</keyword>
<organism evidence="2 3">
    <name type="scientific">Thermus brevis</name>
    <dbReference type="NCBI Taxonomy" id="2862456"/>
    <lineage>
        <taxon>Bacteria</taxon>
        <taxon>Thermotogati</taxon>
        <taxon>Deinococcota</taxon>
        <taxon>Deinococci</taxon>
        <taxon>Thermales</taxon>
        <taxon>Thermaceae</taxon>
        <taxon>Thermus</taxon>
    </lineage>
</organism>
<feature type="coiled-coil region" evidence="1">
    <location>
        <begin position="624"/>
        <end position="661"/>
    </location>
</feature>
<dbReference type="Proteomes" id="UP000724268">
    <property type="component" value="Unassembled WGS sequence"/>
</dbReference>
<protein>
    <recommendedName>
        <fullName evidence="4">Cytoplasmic protein</fullName>
    </recommendedName>
</protein>